<dbReference type="CDD" id="cd00051">
    <property type="entry name" value="EFh"/>
    <property type="match status" value="2"/>
</dbReference>
<dbReference type="AlphaFoldDB" id="A0A1V9YVU0"/>
<dbReference type="PROSITE" id="PS00018">
    <property type="entry name" value="EF_HAND_1"/>
    <property type="match status" value="4"/>
</dbReference>
<evidence type="ECO:0000259" key="2">
    <source>
        <dbReference type="PROSITE" id="PS50222"/>
    </source>
</evidence>
<dbReference type="Gene3D" id="1.10.238.10">
    <property type="entry name" value="EF-hand"/>
    <property type="match status" value="2"/>
</dbReference>
<dbReference type="GO" id="GO:0005509">
    <property type="term" value="F:calcium ion binding"/>
    <property type="evidence" value="ECO:0007669"/>
    <property type="project" value="InterPro"/>
</dbReference>
<evidence type="ECO:0000313" key="4">
    <source>
        <dbReference type="Proteomes" id="UP000243579"/>
    </source>
</evidence>
<evidence type="ECO:0000256" key="1">
    <source>
        <dbReference type="ARBA" id="ARBA00022837"/>
    </source>
</evidence>
<organism evidence="3 4">
    <name type="scientific">Achlya hypogyna</name>
    <name type="common">Oomycete</name>
    <name type="synonym">Protoachlya hypogyna</name>
    <dbReference type="NCBI Taxonomy" id="1202772"/>
    <lineage>
        <taxon>Eukaryota</taxon>
        <taxon>Sar</taxon>
        <taxon>Stramenopiles</taxon>
        <taxon>Oomycota</taxon>
        <taxon>Saprolegniomycetes</taxon>
        <taxon>Saprolegniales</taxon>
        <taxon>Achlyaceae</taxon>
        <taxon>Achlya</taxon>
    </lineage>
</organism>
<name>A0A1V9YVU0_ACHHY</name>
<dbReference type="InterPro" id="IPR018247">
    <property type="entry name" value="EF_Hand_1_Ca_BS"/>
</dbReference>
<feature type="domain" description="EF-hand" evidence="2">
    <location>
        <begin position="49"/>
        <end position="84"/>
    </location>
</feature>
<accession>A0A1V9YVU0</accession>
<dbReference type="InterPro" id="IPR002048">
    <property type="entry name" value="EF_hand_dom"/>
</dbReference>
<proteinExistence type="predicted"/>
<evidence type="ECO:0000313" key="3">
    <source>
        <dbReference type="EMBL" id="OQR89845.1"/>
    </source>
</evidence>
<dbReference type="SMART" id="SM00054">
    <property type="entry name" value="EFh"/>
    <property type="match status" value="4"/>
</dbReference>
<comment type="caution">
    <text evidence="3">The sequence shown here is derived from an EMBL/GenBank/DDBJ whole genome shotgun (WGS) entry which is preliminary data.</text>
</comment>
<dbReference type="InterPro" id="IPR052603">
    <property type="entry name" value="EFCB6"/>
</dbReference>
<dbReference type="EMBL" id="JNBR01000721">
    <property type="protein sequence ID" value="OQR89845.1"/>
    <property type="molecule type" value="Genomic_DNA"/>
</dbReference>
<reference evidence="3 4" key="1">
    <citation type="journal article" date="2014" name="Genome Biol. Evol.">
        <title>The secreted proteins of Achlya hypogyna and Thraustotheca clavata identify the ancestral oomycete secretome and reveal gene acquisitions by horizontal gene transfer.</title>
        <authorList>
            <person name="Misner I."/>
            <person name="Blouin N."/>
            <person name="Leonard G."/>
            <person name="Richards T.A."/>
            <person name="Lane C.E."/>
        </authorList>
    </citation>
    <scope>NUCLEOTIDE SEQUENCE [LARGE SCALE GENOMIC DNA]</scope>
    <source>
        <strain evidence="3 4">ATCC 48635</strain>
    </source>
</reference>
<dbReference type="PANTHER" id="PTHR20875:SF0">
    <property type="entry name" value="GH12158P"/>
    <property type="match status" value="1"/>
</dbReference>
<dbReference type="PANTHER" id="PTHR20875">
    <property type="entry name" value="EF-HAND CALCIUM-BINDING DOMAIN-CONTAINING PROTEIN 6-RELATED"/>
    <property type="match status" value="1"/>
</dbReference>
<protein>
    <submittedName>
        <fullName evidence="3">Serine/threonine-protein phosphatase</fullName>
    </submittedName>
</protein>
<feature type="domain" description="EF-hand" evidence="2">
    <location>
        <begin position="147"/>
        <end position="182"/>
    </location>
</feature>
<dbReference type="OrthoDB" id="71270at2759"/>
<feature type="domain" description="EF-hand" evidence="2">
    <location>
        <begin position="13"/>
        <end position="48"/>
    </location>
</feature>
<feature type="domain" description="EF-hand" evidence="2">
    <location>
        <begin position="107"/>
        <end position="142"/>
    </location>
</feature>
<dbReference type="Proteomes" id="UP000243579">
    <property type="component" value="Unassembled WGS sequence"/>
</dbReference>
<dbReference type="PROSITE" id="PS50222">
    <property type="entry name" value="EF_HAND_2"/>
    <property type="match status" value="4"/>
</dbReference>
<dbReference type="InterPro" id="IPR011992">
    <property type="entry name" value="EF-hand-dom_pair"/>
</dbReference>
<dbReference type="Pfam" id="PF13499">
    <property type="entry name" value="EF-hand_7"/>
    <property type="match status" value="2"/>
</dbReference>
<dbReference type="SUPFAM" id="SSF47473">
    <property type="entry name" value="EF-hand"/>
    <property type="match status" value="1"/>
</dbReference>
<keyword evidence="1" id="KW-0106">Calcium</keyword>
<keyword evidence="4" id="KW-1185">Reference proteome</keyword>
<dbReference type="STRING" id="1202772.A0A1V9YVU0"/>
<gene>
    <name evidence="3" type="ORF">ACHHYP_06000</name>
</gene>
<sequence>MVALVRIGQAFFRLEGSLLESFERFDTNGDGVLQATELEAALAQLGLAFPAQVFRKVWAAIDLDGGGTVDYKEFLAAFSVRDKSQRPAAHDTWQQSVLQQVANVLYQHRVHLRAAFRLFDADKSGAISRDEFRAGISTFNAILDHPLSEDQVEALLAHLDTNGDGYISYAEFLEGFHVVSLE</sequence>